<dbReference type="GO" id="GO:0003677">
    <property type="term" value="F:DNA binding"/>
    <property type="evidence" value="ECO:0007669"/>
    <property type="project" value="InterPro"/>
</dbReference>
<dbReference type="InterPro" id="IPR038109">
    <property type="entry name" value="DNA_bind_recomb_sf"/>
</dbReference>
<dbReference type="Gene3D" id="3.40.50.1390">
    <property type="entry name" value="Resolvase, N-terminal catalytic domain"/>
    <property type="match status" value="1"/>
</dbReference>
<feature type="coiled-coil region" evidence="1">
    <location>
        <begin position="358"/>
        <end position="422"/>
    </location>
</feature>
<keyword evidence="1" id="KW-0175">Coiled coil</keyword>
<dbReference type="PROSITE" id="PS51737">
    <property type="entry name" value="RECOMBINASE_DNA_BIND"/>
    <property type="match status" value="1"/>
</dbReference>
<dbReference type="GO" id="GO:0000150">
    <property type="term" value="F:DNA strand exchange activity"/>
    <property type="evidence" value="ECO:0007669"/>
    <property type="project" value="InterPro"/>
</dbReference>
<dbReference type="Proteomes" id="UP000070174">
    <property type="component" value="Unassembled WGS sequence"/>
</dbReference>
<dbReference type="AlphaFoldDB" id="A0A133PK77"/>
<dbReference type="Pfam" id="PF07508">
    <property type="entry name" value="Recombinase"/>
    <property type="match status" value="1"/>
</dbReference>
<dbReference type="InterPro" id="IPR011109">
    <property type="entry name" value="DNA_bind_recombinase_dom"/>
</dbReference>
<dbReference type="InterPro" id="IPR036162">
    <property type="entry name" value="Resolvase-like_N_sf"/>
</dbReference>
<proteinExistence type="predicted"/>
<evidence type="ECO:0000313" key="5">
    <source>
        <dbReference type="Proteomes" id="UP000070174"/>
    </source>
</evidence>
<evidence type="ECO:0000259" key="3">
    <source>
        <dbReference type="PROSITE" id="PS51737"/>
    </source>
</evidence>
<evidence type="ECO:0000256" key="1">
    <source>
        <dbReference type="SAM" id="Coils"/>
    </source>
</evidence>
<dbReference type="SUPFAM" id="SSF53041">
    <property type="entry name" value="Resolvase-like"/>
    <property type="match status" value="1"/>
</dbReference>
<dbReference type="InterPro" id="IPR050639">
    <property type="entry name" value="SSR_resolvase"/>
</dbReference>
<name>A0A133PK77_9FIRM</name>
<feature type="domain" description="Resolvase/invertase-type recombinase catalytic" evidence="2">
    <location>
        <begin position="3"/>
        <end position="148"/>
    </location>
</feature>
<dbReference type="RefSeq" id="WP_060800544.1">
    <property type="nucleotide sequence ID" value="NZ_KQ957105.1"/>
</dbReference>
<dbReference type="Gene3D" id="3.90.1750.20">
    <property type="entry name" value="Putative Large Serine Recombinase, Chain B, Domain 2"/>
    <property type="match status" value="1"/>
</dbReference>
<accession>A0A133PK77</accession>
<dbReference type="PATRIC" id="fig|54005.3.peg.1515"/>
<gene>
    <name evidence="4" type="ORF">HMPREF3229_01552</name>
</gene>
<dbReference type="PANTHER" id="PTHR30461:SF23">
    <property type="entry name" value="DNA RECOMBINASE-RELATED"/>
    <property type="match status" value="1"/>
</dbReference>
<comment type="caution">
    <text evidence="4">The sequence shown here is derived from an EMBL/GenBank/DDBJ whole genome shotgun (WGS) entry which is preliminary data.</text>
</comment>
<dbReference type="EMBL" id="LRQE01000039">
    <property type="protein sequence ID" value="KXA28920.1"/>
    <property type="molecule type" value="Genomic_DNA"/>
</dbReference>
<dbReference type="CDD" id="cd00338">
    <property type="entry name" value="Ser_Recombinase"/>
    <property type="match status" value="1"/>
</dbReference>
<dbReference type="PROSITE" id="PS51736">
    <property type="entry name" value="RECOMBINASES_3"/>
    <property type="match status" value="1"/>
</dbReference>
<dbReference type="InterPro" id="IPR006119">
    <property type="entry name" value="Resolv_N"/>
</dbReference>
<dbReference type="SMART" id="SM00857">
    <property type="entry name" value="Resolvase"/>
    <property type="match status" value="1"/>
</dbReference>
<organism evidence="4">
    <name type="scientific">Peptoniphilus harei</name>
    <dbReference type="NCBI Taxonomy" id="54005"/>
    <lineage>
        <taxon>Bacteria</taxon>
        <taxon>Bacillati</taxon>
        <taxon>Bacillota</taxon>
        <taxon>Tissierellia</taxon>
        <taxon>Tissierellales</taxon>
        <taxon>Peptoniphilaceae</taxon>
        <taxon>Peptoniphilus</taxon>
    </lineage>
</organism>
<dbReference type="Pfam" id="PF00239">
    <property type="entry name" value="Resolvase"/>
    <property type="match status" value="1"/>
</dbReference>
<sequence length="516" mass="60069">MKTAYAYARFSSDNQREESIEAQFYEIKKYAESEGILIKKYYSDEAISGLTSNRPQFKAMINDIMDNGKVDYVIVYKVDRFSRNKYQSAIYKEKLSRIGVKVLYAAQRLSDTPEGGLMEGILESFAQYYSDNLSTDTRRGQYNNARNGLFNGGRPPLGYFIDDEKRYNVDPYEATTIKLIFDMYLDGMSQSKIARELNEKGYKTREKMNFSQTSISRILTNKKYIGIYEHGRIHVKYNTTGKKTLEVKRPDEEVVINYDAIPPIIDKDVFYKVQKMVKDRANQKAVKQRHDYPLRGLIFCECGQKMYGYTDARYPSNSRYRCKKCNNAIKKEALEKYIMSVARNYILENADVLVDRIEQETKKALESLDTDKNALKKRLNEIDKEENNCVEYVMSFGANEKIRSKIDELNKERNEINNLLASTASPINIKKEIRIWLNKIKNNNLELNKKEFIQLLVRKVVVSREEVQIFFNIFARPSNTNAPAKGATAFFSHYLLLKNTANHFLKSFVSFFLVFL</sequence>
<reference evidence="4 5" key="1">
    <citation type="submission" date="2016-01" db="EMBL/GenBank/DDBJ databases">
        <authorList>
            <person name="Oliw E.H."/>
        </authorList>
    </citation>
    <scope>NUCLEOTIDE SEQUENCE [LARGE SCALE GENOMIC DNA]</scope>
    <source>
        <strain evidence="4 5">CMW7756A</strain>
    </source>
</reference>
<protein>
    <submittedName>
        <fullName evidence="4">Resolvase protein</fullName>
    </submittedName>
</protein>
<dbReference type="PANTHER" id="PTHR30461">
    <property type="entry name" value="DNA-INVERTASE FROM LAMBDOID PROPHAGE"/>
    <property type="match status" value="1"/>
</dbReference>
<feature type="domain" description="Recombinase" evidence="3">
    <location>
        <begin position="156"/>
        <end position="283"/>
    </location>
</feature>
<evidence type="ECO:0000313" key="4">
    <source>
        <dbReference type="EMBL" id="KXA28920.1"/>
    </source>
</evidence>
<evidence type="ECO:0000259" key="2">
    <source>
        <dbReference type="PROSITE" id="PS51736"/>
    </source>
</evidence>